<reference evidence="2" key="2">
    <citation type="submission" date="2025-09" db="UniProtKB">
        <authorList>
            <consortium name="Ensembl"/>
        </authorList>
    </citation>
    <scope>IDENTIFICATION</scope>
</reference>
<proteinExistence type="predicted"/>
<dbReference type="AlphaFoldDB" id="A0A670YUE8"/>
<feature type="compositionally biased region" description="Basic and acidic residues" evidence="1">
    <location>
        <begin position="38"/>
        <end position="55"/>
    </location>
</feature>
<evidence type="ECO:0000256" key="1">
    <source>
        <dbReference type="SAM" id="MobiDB-lite"/>
    </source>
</evidence>
<dbReference type="Proteomes" id="UP000472273">
    <property type="component" value="Unplaced"/>
</dbReference>
<name>A0A670YUE8_PSETE</name>
<dbReference type="GeneTree" id="ENSGT00960000189854"/>
<organism evidence="2 3">
    <name type="scientific">Pseudonaja textilis</name>
    <name type="common">Eastern brown snake</name>
    <dbReference type="NCBI Taxonomy" id="8673"/>
    <lineage>
        <taxon>Eukaryota</taxon>
        <taxon>Metazoa</taxon>
        <taxon>Chordata</taxon>
        <taxon>Craniata</taxon>
        <taxon>Vertebrata</taxon>
        <taxon>Euteleostomi</taxon>
        <taxon>Lepidosauria</taxon>
        <taxon>Squamata</taxon>
        <taxon>Bifurcata</taxon>
        <taxon>Unidentata</taxon>
        <taxon>Episquamata</taxon>
        <taxon>Toxicofera</taxon>
        <taxon>Serpentes</taxon>
        <taxon>Colubroidea</taxon>
        <taxon>Elapidae</taxon>
        <taxon>Hydrophiinae</taxon>
        <taxon>Pseudonaja</taxon>
    </lineage>
</organism>
<protein>
    <submittedName>
        <fullName evidence="2">Uncharacterized protein</fullName>
    </submittedName>
</protein>
<feature type="region of interest" description="Disordered" evidence="1">
    <location>
        <begin position="97"/>
        <end position="117"/>
    </location>
</feature>
<sequence length="187" mass="21331">MSIIFCFCSLPRSPAQIKHFLKEDSEEAELVQFLNDSQTEKTSRRVKPEAIHQEKKSCPGVTEMFPSAAVQAIPKDALEEKEQKAFYRPHPLDLKQQHMAAPAPPSPSRPRSPWGRLDPYESDEVKHLCSISVRIFHLSAIGGIQQVLTSSGELVAEILSSLENRWTYYFPCWRKQRNKTRAILLIS</sequence>
<keyword evidence="3" id="KW-1185">Reference proteome</keyword>
<feature type="region of interest" description="Disordered" evidence="1">
    <location>
        <begin position="36"/>
        <end position="55"/>
    </location>
</feature>
<accession>A0A670YUE8</accession>
<reference evidence="2" key="1">
    <citation type="submission" date="2025-08" db="UniProtKB">
        <authorList>
            <consortium name="Ensembl"/>
        </authorList>
    </citation>
    <scope>IDENTIFICATION</scope>
</reference>
<evidence type="ECO:0000313" key="3">
    <source>
        <dbReference type="Proteomes" id="UP000472273"/>
    </source>
</evidence>
<evidence type="ECO:0000313" key="2">
    <source>
        <dbReference type="Ensembl" id="ENSPTXP00000014629.1"/>
    </source>
</evidence>
<dbReference type="Ensembl" id="ENSPTXT00000015089.1">
    <property type="protein sequence ID" value="ENSPTXP00000014629.1"/>
    <property type="gene ID" value="ENSPTXG00000010124.1"/>
</dbReference>